<gene>
    <name evidence="2" type="ORF">BU14_2084s0001</name>
</gene>
<evidence type="ECO:0000313" key="2">
    <source>
        <dbReference type="EMBL" id="OSX68925.1"/>
    </source>
</evidence>
<dbReference type="Proteomes" id="UP000218209">
    <property type="component" value="Unassembled WGS sequence"/>
</dbReference>
<dbReference type="EMBL" id="KV919953">
    <property type="protein sequence ID" value="OSX68925.1"/>
    <property type="molecule type" value="Genomic_DNA"/>
</dbReference>
<accession>A0A1X6NJZ8</accession>
<protein>
    <submittedName>
        <fullName evidence="2">Uncharacterized protein</fullName>
    </submittedName>
</protein>
<sequence>MWPGVVHHSNKDAKMSFPLFRELSNGITSPVRQLFPSTYGSRGTALVLSAILVPSEDTPPSVAGRWPRPRIRVEERFMRRLHTLTRSISSPVPPTCVARPSAAPPRNPVKRRASLADGPPSCLLRCHCREKASAAWLVNTGRSSYGGLPRAAVGATGATPQAGCRRPRSTEAHASTRAPHAWTRLGREPAAPPKAASTEPFARLFERKIAAASSITRFFPPHARRRAGGHARRPVAARINGAARSARPSPRRRATGSRLGGTTPPSVAPHHRYGGGRGVDTVPPLRATRPLPPVWGRGAPPRRGLARRTGKCIVAVEFGLALR</sequence>
<proteinExistence type="predicted"/>
<feature type="compositionally biased region" description="Basic residues" evidence="1">
    <location>
        <begin position="225"/>
        <end position="235"/>
    </location>
</feature>
<feature type="region of interest" description="Disordered" evidence="1">
    <location>
        <begin position="155"/>
        <end position="180"/>
    </location>
</feature>
<evidence type="ECO:0000313" key="3">
    <source>
        <dbReference type="Proteomes" id="UP000218209"/>
    </source>
</evidence>
<organism evidence="2 3">
    <name type="scientific">Porphyra umbilicalis</name>
    <name type="common">Purple laver</name>
    <name type="synonym">Red alga</name>
    <dbReference type="NCBI Taxonomy" id="2786"/>
    <lineage>
        <taxon>Eukaryota</taxon>
        <taxon>Rhodophyta</taxon>
        <taxon>Bangiophyceae</taxon>
        <taxon>Bangiales</taxon>
        <taxon>Bangiaceae</taxon>
        <taxon>Porphyra</taxon>
    </lineage>
</organism>
<feature type="region of interest" description="Disordered" evidence="1">
    <location>
        <begin position="90"/>
        <end position="114"/>
    </location>
</feature>
<feature type="compositionally biased region" description="Low complexity" evidence="1">
    <location>
        <begin position="236"/>
        <end position="248"/>
    </location>
</feature>
<name>A0A1X6NJZ8_PORUM</name>
<feature type="region of interest" description="Disordered" evidence="1">
    <location>
        <begin position="225"/>
        <end position="304"/>
    </location>
</feature>
<reference evidence="2 3" key="1">
    <citation type="submission" date="2017-03" db="EMBL/GenBank/DDBJ databases">
        <title>WGS assembly of Porphyra umbilicalis.</title>
        <authorList>
            <person name="Brawley S.H."/>
            <person name="Blouin N.A."/>
            <person name="Ficko-Blean E."/>
            <person name="Wheeler G.L."/>
            <person name="Lohr M."/>
            <person name="Goodson H.V."/>
            <person name="Jenkins J.W."/>
            <person name="Blaby-Haas C.E."/>
            <person name="Helliwell K.E."/>
            <person name="Chan C."/>
            <person name="Marriage T."/>
            <person name="Bhattacharya D."/>
            <person name="Klein A.S."/>
            <person name="Badis Y."/>
            <person name="Brodie J."/>
            <person name="Cao Y."/>
            <person name="Collen J."/>
            <person name="Dittami S.M."/>
            <person name="Gachon C.M."/>
            <person name="Green B.R."/>
            <person name="Karpowicz S."/>
            <person name="Kim J.W."/>
            <person name="Kudahl U."/>
            <person name="Lin S."/>
            <person name="Michel G."/>
            <person name="Mittag M."/>
            <person name="Olson B.J."/>
            <person name="Pangilinan J."/>
            <person name="Peng Y."/>
            <person name="Qiu H."/>
            <person name="Shu S."/>
            <person name="Singer J.T."/>
            <person name="Smith A.G."/>
            <person name="Sprecher B.N."/>
            <person name="Wagner V."/>
            <person name="Wang W."/>
            <person name="Wang Z.-Y."/>
            <person name="Yan J."/>
            <person name="Yarish C."/>
            <person name="Zoeuner-Riek S."/>
            <person name="Zhuang Y."/>
            <person name="Zou Y."/>
            <person name="Lindquist E.A."/>
            <person name="Grimwood J."/>
            <person name="Barry K."/>
            <person name="Rokhsar D.S."/>
            <person name="Schmutz J."/>
            <person name="Stiller J.W."/>
            <person name="Grossman A.R."/>
            <person name="Prochnik S.E."/>
        </authorList>
    </citation>
    <scope>NUCLEOTIDE SEQUENCE [LARGE SCALE GENOMIC DNA]</scope>
    <source>
        <strain evidence="2">4086291</strain>
    </source>
</reference>
<keyword evidence="3" id="KW-1185">Reference proteome</keyword>
<dbReference type="AlphaFoldDB" id="A0A1X6NJZ8"/>
<evidence type="ECO:0000256" key="1">
    <source>
        <dbReference type="SAM" id="MobiDB-lite"/>
    </source>
</evidence>